<sequence>MMGFVTGRVWLLTSRSTVGCEPRRVYNFGGLKRGECVLVGLGMVGSCVEEWRAMPGSAVDEAVDQIRWNADGLVPAIAQQFDDGEVLMMAWMNEESMRETLVTGRVCYYSRSRGRLWRKGETSGQVQRLRSFTWDCDGDTVLLQVDQLGVACHTGRRTCFYNEIRESGVHETHDVLMDPNELYSTSAKKS</sequence>
<evidence type="ECO:0000259" key="12">
    <source>
        <dbReference type="Pfam" id="PF01502"/>
    </source>
</evidence>
<organism evidence="13">
    <name type="scientific">Compsopogon caeruleus</name>
    <dbReference type="NCBI Taxonomy" id="31354"/>
    <lineage>
        <taxon>Eukaryota</taxon>
        <taxon>Rhodophyta</taxon>
        <taxon>Compsopogonophyceae</taxon>
        <taxon>Compsopogonales</taxon>
        <taxon>Compsopogonaceae</taxon>
        <taxon>Compsopogon</taxon>
    </lineage>
</organism>
<evidence type="ECO:0000256" key="5">
    <source>
        <dbReference type="ARBA" id="ARBA00022490"/>
    </source>
</evidence>
<evidence type="ECO:0000256" key="10">
    <source>
        <dbReference type="ARBA" id="ARBA00022842"/>
    </source>
</evidence>
<dbReference type="SUPFAM" id="SSF141734">
    <property type="entry name" value="HisI-like"/>
    <property type="match status" value="1"/>
</dbReference>
<protein>
    <recommendedName>
        <fullName evidence="4">Histidine biosynthesis bifunctional protein HisIE</fullName>
        <ecNumber evidence="3">3.5.4.19</ecNumber>
    </recommendedName>
</protein>
<dbReference type="Pfam" id="PF01502">
    <property type="entry name" value="PRA-CH"/>
    <property type="match status" value="1"/>
</dbReference>
<evidence type="ECO:0000256" key="1">
    <source>
        <dbReference type="ARBA" id="ARBA00000024"/>
    </source>
</evidence>
<keyword evidence="11" id="KW-0368">Histidine biosynthesis</keyword>
<dbReference type="HAMAP" id="MF_01021">
    <property type="entry name" value="HisI"/>
    <property type="match status" value="1"/>
</dbReference>
<keyword evidence="5" id="KW-0963">Cytoplasm</keyword>
<evidence type="ECO:0000256" key="4">
    <source>
        <dbReference type="ARBA" id="ARBA00017720"/>
    </source>
</evidence>
<keyword evidence="9" id="KW-0862">Zinc</keyword>
<dbReference type="AlphaFoldDB" id="A0A7S1T4W5"/>
<dbReference type="GO" id="GO:0004636">
    <property type="term" value="F:phosphoribosyl-ATP diphosphatase activity"/>
    <property type="evidence" value="ECO:0007669"/>
    <property type="project" value="UniProtKB-ARBA"/>
</dbReference>
<proteinExistence type="inferred from homology"/>
<feature type="domain" description="Phosphoribosyl-AMP cyclohydrolase" evidence="12">
    <location>
        <begin position="88"/>
        <end position="161"/>
    </location>
</feature>
<keyword evidence="7" id="KW-0479">Metal-binding</keyword>
<dbReference type="GO" id="GO:0004635">
    <property type="term" value="F:phosphoribosyl-AMP cyclohydrolase activity"/>
    <property type="evidence" value="ECO:0007669"/>
    <property type="project" value="UniProtKB-EC"/>
</dbReference>
<comment type="catalytic activity">
    <reaction evidence="1">
        <text>1-(5-phospho-beta-D-ribosyl)-5'-AMP + H2O = 1-(5-phospho-beta-D-ribosyl)-5-[(5-phospho-beta-D-ribosylamino)methylideneamino]imidazole-4-carboxamide</text>
        <dbReference type="Rhea" id="RHEA:20049"/>
        <dbReference type="ChEBI" id="CHEBI:15377"/>
        <dbReference type="ChEBI" id="CHEBI:58435"/>
        <dbReference type="ChEBI" id="CHEBI:59457"/>
        <dbReference type="EC" id="3.5.4.19"/>
    </reaction>
</comment>
<evidence type="ECO:0000256" key="3">
    <source>
        <dbReference type="ARBA" id="ARBA00012721"/>
    </source>
</evidence>
<comment type="pathway">
    <text evidence="2">Amino-acid biosynthesis; L-histidine biosynthesis; L-histidine from 5-phospho-alpha-D-ribose 1-diphosphate: step 3/9.</text>
</comment>
<evidence type="ECO:0000256" key="11">
    <source>
        <dbReference type="ARBA" id="ARBA00023102"/>
    </source>
</evidence>
<evidence type="ECO:0000256" key="7">
    <source>
        <dbReference type="ARBA" id="ARBA00022723"/>
    </source>
</evidence>
<keyword evidence="6" id="KW-0028">Amino-acid biosynthesis</keyword>
<reference evidence="13" key="1">
    <citation type="submission" date="2021-01" db="EMBL/GenBank/DDBJ databases">
        <authorList>
            <person name="Corre E."/>
            <person name="Pelletier E."/>
            <person name="Niang G."/>
            <person name="Scheremetjew M."/>
            <person name="Finn R."/>
            <person name="Kale V."/>
            <person name="Holt S."/>
            <person name="Cochrane G."/>
            <person name="Meng A."/>
            <person name="Brown T."/>
            <person name="Cohen L."/>
        </authorList>
    </citation>
    <scope>NUCLEOTIDE SEQUENCE</scope>
    <source>
        <strain evidence="13">SAG 36.94</strain>
    </source>
</reference>
<keyword evidence="10" id="KW-0460">Magnesium</keyword>
<dbReference type="NCBIfam" id="NF000768">
    <property type="entry name" value="PRK00051.1"/>
    <property type="match status" value="1"/>
</dbReference>
<dbReference type="InterPro" id="IPR026660">
    <property type="entry name" value="PRA-CH"/>
</dbReference>
<evidence type="ECO:0000256" key="9">
    <source>
        <dbReference type="ARBA" id="ARBA00022833"/>
    </source>
</evidence>
<dbReference type="GO" id="GO:0000105">
    <property type="term" value="P:L-histidine biosynthetic process"/>
    <property type="evidence" value="ECO:0007669"/>
    <property type="project" value="UniProtKB-UniPathway"/>
</dbReference>
<evidence type="ECO:0000256" key="6">
    <source>
        <dbReference type="ARBA" id="ARBA00022605"/>
    </source>
</evidence>
<dbReference type="InterPro" id="IPR002496">
    <property type="entry name" value="PRib_AMP_CycHydrolase_dom"/>
</dbReference>
<evidence type="ECO:0000256" key="8">
    <source>
        <dbReference type="ARBA" id="ARBA00022801"/>
    </source>
</evidence>
<accession>A0A7S1T4W5</accession>
<name>A0A7S1T4W5_9RHOD</name>
<dbReference type="Gene3D" id="3.10.20.810">
    <property type="entry name" value="Phosphoribosyl-AMP cyclohydrolase"/>
    <property type="match status" value="1"/>
</dbReference>
<dbReference type="EC" id="3.5.4.19" evidence="3"/>
<dbReference type="UniPathway" id="UPA00031">
    <property type="reaction ID" value="UER00008"/>
</dbReference>
<dbReference type="PANTHER" id="PTHR42945">
    <property type="entry name" value="HISTIDINE BIOSYNTHESIS BIFUNCTIONAL PROTEIN"/>
    <property type="match status" value="1"/>
</dbReference>
<dbReference type="InterPro" id="IPR038019">
    <property type="entry name" value="PRib_AMP_CycHydrolase_sf"/>
</dbReference>
<dbReference type="PANTHER" id="PTHR42945:SF11">
    <property type="entry name" value="PHOSPHORIBOSYL-AMP CYCLOHYDROLASE"/>
    <property type="match status" value="1"/>
</dbReference>
<dbReference type="GO" id="GO:0046872">
    <property type="term" value="F:metal ion binding"/>
    <property type="evidence" value="ECO:0007669"/>
    <property type="project" value="UniProtKB-KW"/>
</dbReference>
<gene>
    <name evidence="13" type="ORF">CCAE0312_LOCUS61</name>
</gene>
<evidence type="ECO:0000313" key="13">
    <source>
        <dbReference type="EMBL" id="CAD9220225.1"/>
    </source>
</evidence>
<dbReference type="FunFam" id="3.10.20.810:FF:000001">
    <property type="entry name" value="Histidine biosynthesis bifunctional protein HisIE"/>
    <property type="match status" value="1"/>
</dbReference>
<evidence type="ECO:0000256" key="2">
    <source>
        <dbReference type="ARBA" id="ARBA00005169"/>
    </source>
</evidence>
<keyword evidence="8" id="KW-0378">Hydrolase</keyword>
<dbReference type="EMBL" id="HBGH01000135">
    <property type="protein sequence ID" value="CAD9220225.1"/>
    <property type="molecule type" value="Transcribed_RNA"/>
</dbReference>